<dbReference type="EMBL" id="CYGV01000635">
    <property type="protein sequence ID" value="CUA69000.1"/>
    <property type="molecule type" value="Genomic_DNA"/>
</dbReference>
<proteinExistence type="predicted"/>
<evidence type="ECO:0000313" key="2">
    <source>
        <dbReference type="Proteomes" id="UP000044841"/>
    </source>
</evidence>
<accession>A0A0K6FRW4</accession>
<dbReference type="Proteomes" id="UP000044841">
    <property type="component" value="Unassembled WGS sequence"/>
</dbReference>
<reference evidence="1 2" key="1">
    <citation type="submission" date="2015-07" db="EMBL/GenBank/DDBJ databases">
        <authorList>
            <person name="Noorani M."/>
        </authorList>
    </citation>
    <scope>NUCLEOTIDE SEQUENCE [LARGE SCALE GENOMIC DNA]</scope>
    <source>
        <strain evidence="1">BBA 69670</strain>
    </source>
</reference>
<evidence type="ECO:0008006" key="3">
    <source>
        <dbReference type="Google" id="ProtNLM"/>
    </source>
</evidence>
<protein>
    <recommendedName>
        <fullName evidence="3">Arrestin-like N-terminal domain-containing protein</fullName>
    </recommendedName>
</protein>
<name>A0A0K6FRW4_9AGAM</name>
<keyword evidence="2" id="KW-1185">Reference proteome</keyword>
<evidence type="ECO:0000313" key="1">
    <source>
        <dbReference type="EMBL" id="CUA69000.1"/>
    </source>
</evidence>
<dbReference type="AlphaFoldDB" id="A0A0K6FRW4"/>
<gene>
    <name evidence="1" type="ORF">RSOLAG22IIIB_08252</name>
</gene>
<organism evidence="1 2">
    <name type="scientific">Rhizoctonia solani</name>
    <dbReference type="NCBI Taxonomy" id="456999"/>
    <lineage>
        <taxon>Eukaryota</taxon>
        <taxon>Fungi</taxon>
        <taxon>Dikarya</taxon>
        <taxon>Basidiomycota</taxon>
        <taxon>Agaricomycotina</taxon>
        <taxon>Agaricomycetes</taxon>
        <taxon>Cantharellales</taxon>
        <taxon>Ceratobasidiaceae</taxon>
        <taxon>Rhizoctonia</taxon>
    </lineage>
</organism>
<sequence>MDTFDSLLGSLRIEVELTHYNPYSFSADPTKCHYRGTLLLQAQDLLGTTSPKLAWEGLGYQARIEQFSLTVASPVHRLTLWHADEIGRIPVPRDVAAYATDGARYITFFPRKWTQYGELAVEFDITIPYILYPPCGRNYQFELTASATVTVVNKELDQRPVVMRRSAPAVSFELITDDGWPI</sequence>